<dbReference type="SUPFAM" id="SSF88946">
    <property type="entry name" value="Sigma2 domain of RNA polymerase sigma factors"/>
    <property type="match status" value="1"/>
</dbReference>
<dbReference type="InterPro" id="IPR014284">
    <property type="entry name" value="RNA_pol_sigma-70_dom"/>
</dbReference>
<evidence type="ECO:0000256" key="4">
    <source>
        <dbReference type="ARBA" id="ARBA00023125"/>
    </source>
</evidence>
<evidence type="ECO:0000256" key="3">
    <source>
        <dbReference type="ARBA" id="ARBA00023082"/>
    </source>
</evidence>
<dbReference type="PANTHER" id="PTHR43133:SF52">
    <property type="entry name" value="ECF RNA POLYMERASE SIGMA FACTOR SIGL"/>
    <property type="match status" value="1"/>
</dbReference>
<dbReference type="Gene3D" id="1.10.1740.10">
    <property type="match status" value="1"/>
</dbReference>
<evidence type="ECO:0000313" key="8">
    <source>
        <dbReference type="EMBL" id="SNT43435.1"/>
    </source>
</evidence>
<dbReference type="CDD" id="cd06171">
    <property type="entry name" value="Sigma70_r4"/>
    <property type="match status" value="1"/>
</dbReference>
<evidence type="ECO:0000256" key="2">
    <source>
        <dbReference type="ARBA" id="ARBA00023015"/>
    </source>
</evidence>
<dbReference type="NCBIfam" id="TIGR02937">
    <property type="entry name" value="sigma70-ECF"/>
    <property type="match status" value="1"/>
</dbReference>
<evidence type="ECO:0000313" key="9">
    <source>
        <dbReference type="Proteomes" id="UP000198327"/>
    </source>
</evidence>
<dbReference type="InterPro" id="IPR007627">
    <property type="entry name" value="RNA_pol_sigma70_r2"/>
</dbReference>
<gene>
    <name evidence="8" type="ORF">SAMN05421642_11951</name>
</gene>
<dbReference type="Pfam" id="PF04545">
    <property type="entry name" value="Sigma70_r4"/>
    <property type="match status" value="1"/>
</dbReference>
<dbReference type="InterPro" id="IPR036388">
    <property type="entry name" value="WH-like_DNA-bd_sf"/>
</dbReference>
<evidence type="ECO:0000259" key="6">
    <source>
        <dbReference type="Pfam" id="PF04542"/>
    </source>
</evidence>
<evidence type="ECO:0000256" key="5">
    <source>
        <dbReference type="ARBA" id="ARBA00023163"/>
    </source>
</evidence>
<keyword evidence="5" id="KW-0804">Transcription</keyword>
<reference evidence="9" key="1">
    <citation type="submission" date="2017-06" db="EMBL/GenBank/DDBJ databases">
        <authorList>
            <person name="Varghese N."/>
            <person name="Submissions S."/>
        </authorList>
    </citation>
    <scope>NUCLEOTIDE SEQUENCE [LARGE SCALE GENOMIC DNA]</scope>
    <source>
        <strain evidence="9">JCM 23211</strain>
    </source>
</reference>
<dbReference type="AlphaFoldDB" id="A0A239MLA4"/>
<dbReference type="SUPFAM" id="SSF88659">
    <property type="entry name" value="Sigma3 and sigma4 domains of RNA polymerase sigma factors"/>
    <property type="match status" value="1"/>
</dbReference>
<dbReference type="Proteomes" id="UP000198327">
    <property type="component" value="Unassembled WGS sequence"/>
</dbReference>
<dbReference type="GO" id="GO:0016987">
    <property type="term" value="F:sigma factor activity"/>
    <property type="evidence" value="ECO:0007669"/>
    <property type="project" value="UniProtKB-KW"/>
</dbReference>
<feature type="domain" description="RNA polymerase sigma-70 region 4" evidence="7">
    <location>
        <begin position="124"/>
        <end position="172"/>
    </location>
</feature>
<organism evidence="8 9">
    <name type="scientific">Rhodococcoides kyotonense</name>
    <dbReference type="NCBI Taxonomy" id="398843"/>
    <lineage>
        <taxon>Bacteria</taxon>
        <taxon>Bacillati</taxon>
        <taxon>Actinomycetota</taxon>
        <taxon>Actinomycetes</taxon>
        <taxon>Mycobacteriales</taxon>
        <taxon>Nocardiaceae</taxon>
        <taxon>Rhodococcoides</taxon>
    </lineage>
</organism>
<keyword evidence="3" id="KW-0731">Sigma factor</keyword>
<dbReference type="GO" id="GO:0003677">
    <property type="term" value="F:DNA binding"/>
    <property type="evidence" value="ECO:0007669"/>
    <property type="project" value="UniProtKB-KW"/>
</dbReference>
<proteinExistence type="inferred from homology"/>
<dbReference type="PANTHER" id="PTHR43133">
    <property type="entry name" value="RNA POLYMERASE ECF-TYPE SIGMA FACTO"/>
    <property type="match status" value="1"/>
</dbReference>
<comment type="similarity">
    <text evidence="1">Belongs to the sigma-70 factor family. ECF subfamily.</text>
</comment>
<keyword evidence="4" id="KW-0238">DNA-binding</keyword>
<dbReference type="InterPro" id="IPR039425">
    <property type="entry name" value="RNA_pol_sigma-70-like"/>
</dbReference>
<dbReference type="InterPro" id="IPR013324">
    <property type="entry name" value="RNA_pol_sigma_r3/r4-like"/>
</dbReference>
<keyword evidence="9" id="KW-1185">Reference proteome</keyword>
<dbReference type="RefSeq" id="WP_245866141.1">
    <property type="nucleotide sequence ID" value="NZ_FZOW01000019.1"/>
</dbReference>
<evidence type="ECO:0000259" key="7">
    <source>
        <dbReference type="Pfam" id="PF04545"/>
    </source>
</evidence>
<dbReference type="GO" id="GO:0006352">
    <property type="term" value="P:DNA-templated transcription initiation"/>
    <property type="evidence" value="ECO:0007669"/>
    <property type="project" value="InterPro"/>
</dbReference>
<dbReference type="InterPro" id="IPR007630">
    <property type="entry name" value="RNA_pol_sigma70_r4"/>
</dbReference>
<accession>A0A239MLA4</accession>
<dbReference type="Gene3D" id="1.10.10.10">
    <property type="entry name" value="Winged helix-like DNA-binding domain superfamily/Winged helix DNA-binding domain"/>
    <property type="match status" value="1"/>
</dbReference>
<protein>
    <submittedName>
        <fullName evidence="8">RNA polymerase sigma-70 factor, ECF subfamily</fullName>
    </submittedName>
</protein>
<sequence length="181" mass="20349">MITLDFRRRRREAARVGDFDLPTAFDQHASSMLGFAVNLLRDRALAEDCVQETFLRAWRAREGFDPARGPLRTWLFAIERNVIIDVQRSLARMPTIASNQVDDDIHGNRDSASDTVEKMRVAEALALLSPEHRQVVVAVHLAGATYAELAQSTGVPAGTLRTRSYYALRILRGHFESQEEG</sequence>
<evidence type="ECO:0000256" key="1">
    <source>
        <dbReference type="ARBA" id="ARBA00010641"/>
    </source>
</evidence>
<keyword evidence="2" id="KW-0805">Transcription regulation</keyword>
<dbReference type="InterPro" id="IPR013325">
    <property type="entry name" value="RNA_pol_sigma_r2"/>
</dbReference>
<name>A0A239MLA4_9NOCA</name>
<dbReference type="Pfam" id="PF04542">
    <property type="entry name" value="Sigma70_r2"/>
    <property type="match status" value="1"/>
</dbReference>
<dbReference type="EMBL" id="FZOW01000019">
    <property type="protein sequence ID" value="SNT43435.1"/>
    <property type="molecule type" value="Genomic_DNA"/>
</dbReference>
<feature type="domain" description="RNA polymerase sigma-70 region 2" evidence="6">
    <location>
        <begin position="25"/>
        <end position="92"/>
    </location>
</feature>